<dbReference type="Proteomes" id="UP000676967">
    <property type="component" value="Chromosome"/>
</dbReference>
<dbReference type="RefSeq" id="WP_189333950.1">
    <property type="nucleotide sequence ID" value="NZ_AP023356.1"/>
</dbReference>
<gene>
    <name evidence="1" type="ORF">Aiant_71210</name>
</gene>
<keyword evidence="2" id="KW-1185">Reference proteome</keyword>
<dbReference type="EMBL" id="AP023356">
    <property type="protein sequence ID" value="BCJ46464.1"/>
    <property type="molecule type" value="Genomic_DNA"/>
</dbReference>
<proteinExistence type="predicted"/>
<evidence type="ECO:0000313" key="1">
    <source>
        <dbReference type="EMBL" id="BCJ46464.1"/>
    </source>
</evidence>
<accession>A0ABN6CQJ6</accession>
<evidence type="ECO:0000313" key="2">
    <source>
        <dbReference type="Proteomes" id="UP000676967"/>
    </source>
</evidence>
<protein>
    <submittedName>
        <fullName evidence="1">Uncharacterized protein</fullName>
    </submittedName>
</protein>
<reference evidence="1 2" key="1">
    <citation type="submission" date="2020-08" db="EMBL/GenBank/DDBJ databases">
        <title>Whole genome shotgun sequence of Actinoplanes ianthinogenes NBRC 13996.</title>
        <authorList>
            <person name="Komaki H."/>
            <person name="Tamura T."/>
        </authorList>
    </citation>
    <scope>NUCLEOTIDE SEQUENCE [LARGE SCALE GENOMIC DNA]</scope>
    <source>
        <strain evidence="1 2">NBRC 13996</strain>
    </source>
</reference>
<organism evidence="1 2">
    <name type="scientific">Actinoplanes ianthinogenes</name>
    <dbReference type="NCBI Taxonomy" id="122358"/>
    <lineage>
        <taxon>Bacteria</taxon>
        <taxon>Bacillati</taxon>
        <taxon>Actinomycetota</taxon>
        <taxon>Actinomycetes</taxon>
        <taxon>Micromonosporales</taxon>
        <taxon>Micromonosporaceae</taxon>
        <taxon>Actinoplanes</taxon>
    </lineage>
</organism>
<sequence>MSFSSIKAGTVFRWAHDERPARVLVHADEIVMYDSWWPHLNAWGHANLREARRGATSYYATSASTVLAKANYLRDEPLTDEEEALHRPDLPFAVVRRPEISWPASAADLSGFIAAFETEDFALAAPDVCLEPFGPGGGTKRAIRVSADDKTRLPAAELLRKAAELQMPNLRDRSVVEGVGIYRSGLYGGRPSFYLWGAASKLGSVPSR</sequence>
<name>A0ABN6CQJ6_9ACTN</name>